<dbReference type="OrthoDB" id="9795156at2"/>
<dbReference type="AlphaFoldDB" id="A0A094JUY9"/>
<accession>A0A094JUY9</accession>
<dbReference type="SUPFAM" id="SSF48150">
    <property type="entry name" value="DNA-glycosylase"/>
    <property type="match status" value="1"/>
</dbReference>
<sequence>MTRPEAFDDIYARACERKGGEQHLESLLPQTLSSDEIMQYSDAELLSAMSMQVFQSGFVWKVVEAKWPAYEKAFFDFDPNKVLLLSPEQLQARAADPQLIRHLAKTQAIYDNAIMIRDIMQDHGSLARYIALWPVEEITGLWLALKRQGGRLGGNTGPYFLRRIGKDTFLLTEDIKGYLLAHKLVDAGFTSKTGLAQVQAVFNHWQQASGRSMAEISRIIACSVGDNRL</sequence>
<dbReference type="GO" id="GO:0006284">
    <property type="term" value="P:base-excision repair"/>
    <property type="evidence" value="ECO:0007669"/>
    <property type="project" value="InterPro"/>
</dbReference>
<dbReference type="Pfam" id="PF03352">
    <property type="entry name" value="Adenine_glyco"/>
    <property type="match status" value="1"/>
</dbReference>
<dbReference type="PANTHER" id="PTHR30037">
    <property type="entry name" value="DNA-3-METHYLADENINE GLYCOSYLASE 1"/>
    <property type="match status" value="1"/>
</dbReference>
<dbReference type="InterPro" id="IPR005019">
    <property type="entry name" value="Adenine_glyco"/>
</dbReference>
<comment type="caution">
    <text evidence="1">The sequence shown here is derived from an EMBL/GenBank/DDBJ whole genome shotgun (WGS) entry which is preliminary data.</text>
</comment>
<reference evidence="1 2" key="1">
    <citation type="submission" date="2014-06" db="EMBL/GenBank/DDBJ databases">
        <title>Shewanella sp. YQH10.</title>
        <authorList>
            <person name="Liu Y."/>
            <person name="Zeng R."/>
        </authorList>
    </citation>
    <scope>NUCLEOTIDE SEQUENCE [LARGE SCALE GENOMIC DNA]</scope>
    <source>
        <strain evidence="1 2">YQH10</strain>
    </source>
</reference>
<dbReference type="EMBL" id="JPEO01000021">
    <property type="protein sequence ID" value="KFZ36291.1"/>
    <property type="molecule type" value="Genomic_DNA"/>
</dbReference>
<keyword evidence="2" id="KW-1185">Reference proteome</keyword>
<dbReference type="Proteomes" id="UP000029264">
    <property type="component" value="Unassembled WGS sequence"/>
</dbReference>
<organism evidence="1 2">
    <name type="scientific">Shewanella mangrovi</name>
    <dbReference type="NCBI Taxonomy" id="1515746"/>
    <lineage>
        <taxon>Bacteria</taxon>
        <taxon>Pseudomonadati</taxon>
        <taxon>Pseudomonadota</taxon>
        <taxon>Gammaproteobacteria</taxon>
        <taxon>Alteromonadales</taxon>
        <taxon>Shewanellaceae</taxon>
        <taxon>Shewanella</taxon>
    </lineage>
</organism>
<dbReference type="InterPro" id="IPR011257">
    <property type="entry name" value="DNA_glycosylase"/>
</dbReference>
<dbReference type="RefSeq" id="WP_037445416.1">
    <property type="nucleotide sequence ID" value="NZ_JPEO01000021.1"/>
</dbReference>
<name>A0A094JUY9_9GAMM</name>
<dbReference type="Gene3D" id="1.10.340.30">
    <property type="entry name" value="Hypothetical protein, domain 2"/>
    <property type="match status" value="1"/>
</dbReference>
<gene>
    <name evidence="1" type="ORF">HR45_17470</name>
</gene>
<evidence type="ECO:0000313" key="2">
    <source>
        <dbReference type="Proteomes" id="UP000029264"/>
    </source>
</evidence>
<dbReference type="InterPro" id="IPR052891">
    <property type="entry name" value="DNA-3mA_glycosylase"/>
</dbReference>
<dbReference type="GO" id="GO:0008725">
    <property type="term" value="F:DNA-3-methyladenine glycosylase activity"/>
    <property type="evidence" value="ECO:0007669"/>
    <property type="project" value="InterPro"/>
</dbReference>
<dbReference type="eggNOG" id="COG2818">
    <property type="taxonomic scope" value="Bacteria"/>
</dbReference>
<dbReference type="PANTHER" id="PTHR30037:SF3">
    <property type="entry name" value="BLR0857 PROTEIN"/>
    <property type="match status" value="1"/>
</dbReference>
<dbReference type="STRING" id="1515746.HR45_17470"/>
<protein>
    <submittedName>
        <fullName evidence="1">3-methyladenine DNA glycosylase</fullName>
    </submittedName>
</protein>
<evidence type="ECO:0000313" key="1">
    <source>
        <dbReference type="EMBL" id="KFZ36291.1"/>
    </source>
</evidence>
<proteinExistence type="predicted"/>